<dbReference type="EMBL" id="CP030840">
    <property type="protein sequence ID" value="AXC12757.1"/>
    <property type="molecule type" value="Genomic_DNA"/>
</dbReference>
<dbReference type="Gene3D" id="1.20.1250.20">
    <property type="entry name" value="MFS general substrate transporter like domains"/>
    <property type="match status" value="2"/>
</dbReference>
<keyword evidence="4 7" id="KW-0812">Transmembrane</keyword>
<proteinExistence type="inferred from homology"/>
<dbReference type="InterPro" id="IPR050814">
    <property type="entry name" value="Myo-inositol_Transporter"/>
</dbReference>
<evidence type="ECO:0000256" key="3">
    <source>
        <dbReference type="ARBA" id="ARBA00022448"/>
    </source>
</evidence>
<evidence type="ECO:0000256" key="2">
    <source>
        <dbReference type="ARBA" id="ARBA00010992"/>
    </source>
</evidence>
<comment type="subcellular location">
    <subcellularLocation>
        <location evidence="1">Membrane</location>
        <topology evidence="1">Multi-pass membrane protein</topology>
    </subcellularLocation>
</comment>
<feature type="transmembrane region" description="Helical" evidence="7">
    <location>
        <begin position="449"/>
        <end position="473"/>
    </location>
</feature>
<keyword evidence="6 7" id="KW-0472">Membrane</keyword>
<evidence type="ECO:0000259" key="8">
    <source>
        <dbReference type="PROSITE" id="PS50850"/>
    </source>
</evidence>
<feature type="transmembrane region" description="Helical" evidence="7">
    <location>
        <begin position="337"/>
        <end position="359"/>
    </location>
</feature>
<evidence type="ECO:0000256" key="1">
    <source>
        <dbReference type="ARBA" id="ARBA00004141"/>
    </source>
</evidence>
<keyword evidence="10" id="KW-1185">Reference proteome</keyword>
<feature type="transmembrane region" description="Helical" evidence="7">
    <location>
        <begin position="83"/>
        <end position="103"/>
    </location>
</feature>
<feature type="transmembrane region" description="Helical" evidence="7">
    <location>
        <begin position="313"/>
        <end position="330"/>
    </location>
</feature>
<dbReference type="PROSITE" id="PS50850">
    <property type="entry name" value="MFS"/>
    <property type="match status" value="1"/>
</dbReference>
<gene>
    <name evidence="9" type="ORF">ACPOL_3472</name>
</gene>
<keyword evidence="3" id="KW-0813">Transport</keyword>
<comment type="similarity">
    <text evidence="2">Belongs to the major facilitator superfamily. Sugar transporter (TC 2.A.1.1) family.</text>
</comment>
<accession>A0A2Z5G1Z1</accession>
<evidence type="ECO:0000313" key="9">
    <source>
        <dbReference type="EMBL" id="AXC12757.1"/>
    </source>
</evidence>
<feature type="transmembrane region" description="Helical" evidence="7">
    <location>
        <begin position="140"/>
        <end position="161"/>
    </location>
</feature>
<dbReference type="PROSITE" id="PS00216">
    <property type="entry name" value="SUGAR_TRANSPORT_1"/>
    <property type="match status" value="1"/>
</dbReference>
<dbReference type="AlphaFoldDB" id="A0A2Z5G1Z1"/>
<feature type="transmembrane region" description="Helical" evidence="7">
    <location>
        <begin position="52"/>
        <end position="76"/>
    </location>
</feature>
<evidence type="ECO:0000313" key="10">
    <source>
        <dbReference type="Proteomes" id="UP000253606"/>
    </source>
</evidence>
<dbReference type="InterPro" id="IPR036259">
    <property type="entry name" value="MFS_trans_sf"/>
</dbReference>
<sequence>MTAPTPNIVRYGRLVIFVAGLGGLLYGIDVGIIAAALLYLNKTINLSVEQTSVIVAAVLGGGMCSSLVAGVLADWLGRKKMMIISGLLFVLSVGLIVVSQGFLPLFLGRLLQGISGGVIAVVVPLYLAECLAASNRGRGTAIFQFMLTFGIVIAATVGWFYTRQAEAAIAAAAGNTTLIVAAENHAWRGMFLAIVYPGIIFFLGSFFLSETPRWLFRRGKQEQALAALRRSSTEDEAQLQMREMQALALENQRQAEARTTGSLLQRRYVIPFILACVILGLNQTTGINSVLGFLVIILKQAGMSPAHATSGDVVVKVLQCVMTLVGIALVDRKGRRFLLKMGTGGIVIALAAGAIIFHASESQRVDIRDRIQSAVHGNSLDAPLPSTQASTSTVLTVLYSYGKGDKLATVLSSDNDPVLHIQPDPTAPNAPLVIERALYGPVPTETTGWLVTGCLCLFIASYALGPGVVVWLMLSELMPTRIRSVGMGIALLLNQGVSTLIAAVFLPVVGKYGYYAMFAFWAICTLLYFSTAAFFVPETKGKTLEEIEQHFEGKTLGTTITEGA</sequence>
<dbReference type="InterPro" id="IPR020846">
    <property type="entry name" value="MFS_dom"/>
</dbReference>
<feature type="transmembrane region" description="Helical" evidence="7">
    <location>
        <begin position="109"/>
        <end position="128"/>
    </location>
</feature>
<evidence type="ECO:0000256" key="4">
    <source>
        <dbReference type="ARBA" id="ARBA00022692"/>
    </source>
</evidence>
<dbReference type="RefSeq" id="WP_414633303.1">
    <property type="nucleotide sequence ID" value="NZ_CP030840.1"/>
</dbReference>
<keyword evidence="5 7" id="KW-1133">Transmembrane helix</keyword>
<evidence type="ECO:0000256" key="6">
    <source>
        <dbReference type="ARBA" id="ARBA00023136"/>
    </source>
</evidence>
<feature type="transmembrane region" description="Helical" evidence="7">
    <location>
        <begin position="512"/>
        <end position="536"/>
    </location>
</feature>
<organism evidence="9 10">
    <name type="scientific">Acidisarcina polymorpha</name>
    <dbReference type="NCBI Taxonomy" id="2211140"/>
    <lineage>
        <taxon>Bacteria</taxon>
        <taxon>Pseudomonadati</taxon>
        <taxon>Acidobacteriota</taxon>
        <taxon>Terriglobia</taxon>
        <taxon>Terriglobales</taxon>
        <taxon>Acidobacteriaceae</taxon>
        <taxon>Acidisarcina</taxon>
    </lineage>
</organism>
<feature type="transmembrane region" description="Helical" evidence="7">
    <location>
        <begin position="186"/>
        <end position="208"/>
    </location>
</feature>
<dbReference type="InterPro" id="IPR003663">
    <property type="entry name" value="Sugar/inositol_transpt"/>
</dbReference>
<dbReference type="Proteomes" id="UP000253606">
    <property type="component" value="Chromosome"/>
</dbReference>
<feature type="domain" description="Major facilitator superfamily (MFS) profile" evidence="8">
    <location>
        <begin position="15"/>
        <end position="540"/>
    </location>
</feature>
<dbReference type="PANTHER" id="PTHR48020:SF12">
    <property type="entry name" value="PROTON MYO-INOSITOL COTRANSPORTER"/>
    <property type="match status" value="1"/>
</dbReference>
<dbReference type="InterPro" id="IPR005828">
    <property type="entry name" value="MFS_sugar_transport-like"/>
</dbReference>
<evidence type="ECO:0000256" key="5">
    <source>
        <dbReference type="ARBA" id="ARBA00022989"/>
    </source>
</evidence>
<dbReference type="PANTHER" id="PTHR48020">
    <property type="entry name" value="PROTON MYO-INOSITOL COTRANSPORTER"/>
    <property type="match status" value="1"/>
</dbReference>
<feature type="transmembrane region" description="Helical" evidence="7">
    <location>
        <begin position="485"/>
        <end position="506"/>
    </location>
</feature>
<dbReference type="PROSITE" id="PS00217">
    <property type="entry name" value="SUGAR_TRANSPORT_2"/>
    <property type="match status" value="1"/>
</dbReference>
<dbReference type="GO" id="GO:0022857">
    <property type="term" value="F:transmembrane transporter activity"/>
    <property type="evidence" value="ECO:0007669"/>
    <property type="project" value="InterPro"/>
</dbReference>
<dbReference type="PRINTS" id="PR00171">
    <property type="entry name" value="SUGRTRNSPORT"/>
</dbReference>
<dbReference type="Pfam" id="PF00083">
    <property type="entry name" value="Sugar_tr"/>
    <property type="match status" value="2"/>
</dbReference>
<protein>
    <recommendedName>
        <fullName evidence="8">Major facilitator superfamily (MFS) profile domain-containing protein</fullName>
    </recommendedName>
</protein>
<reference evidence="9 10" key="1">
    <citation type="journal article" date="2018" name="Front. Microbiol.">
        <title>Hydrolytic Capabilities as a Key to Environmental Success: Chitinolytic and Cellulolytic Acidobacteria From Acidic Sub-arctic Soils and Boreal Peatlands.</title>
        <authorList>
            <person name="Belova S.E."/>
            <person name="Ravin N.V."/>
            <person name="Pankratov T.A."/>
            <person name="Rakitin A.L."/>
            <person name="Ivanova A.A."/>
            <person name="Beletsky A.V."/>
            <person name="Mardanov A.V."/>
            <person name="Sinninghe Damste J.S."/>
            <person name="Dedysh S.N."/>
        </authorList>
    </citation>
    <scope>NUCLEOTIDE SEQUENCE [LARGE SCALE GENOMIC DNA]</scope>
    <source>
        <strain evidence="9 10">SBC82</strain>
    </source>
</reference>
<dbReference type="SUPFAM" id="SSF103473">
    <property type="entry name" value="MFS general substrate transporter"/>
    <property type="match status" value="1"/>
</dbReference>
<dbReference type="InterPro" id="IPR005829">
    <property type="entry name" value="Sugar_transporter_CS"/>
</dbReference>
<feature type="transmembrane region" description="Helical" evidence="7">
    <location>
        <begin position="268"/>
        <end position="298"/>
    </location>
</feature>
<evidence type="ECO:0000256" key="7">
    <source>
        <dbReference type="SAM" id="Phobius"/>
    </source>
</evidence>
<dbReference type="GO" id="GO:0016020">
    <property type="term" value="C:membrane"/>
    <property type="evidence" value="ECO:0007669"/>
    <property type="project" value="UniProtKB-SubCell"/>
</dbReference>
<name>A0A2Z5G1Z1_9BACT</name>
<feature type="transmembrane region" description="Helical" evidence="7">
    <location>
        <begin position="14"/>
        <end position="40"/>
    </location>
</feature>
<dbReference type="KEGG" id="abas:ACPOL_3472"/>